<comment type="subcellular location">
    <subcellularLocation>
        <location evidence="11">Cytoplasm</location>
    </subcellularLocation>
</comment>
<feature type="binding site" evidence="11">
    <location>
        <position position="224"/>
    </location>
    <ligand>
        <name>FMN</name>
        <dbReference type="ChEBI" id="CHEBI:58210"/>
    </ligand>
</feature>
<dbReference type="Pfam" id="PF01070">
    <property type="entry name" value="FMN_dh"/>
    <property type="match status" value="1"/>
</dbReference>
<feature type="binding site" evidence="11">
    <location>
        <position position="194"/>
    </location>
    <ligand>
        <name>FMN</name>
        <dbReference type="ChEBI" id="CHEBI:58210"/>
    </ligand>
</feature>
<keyword evidence="4 11" id="KW-0288">FMN</keyword>
<dbReference type="CDD" id="cd02811">
    <property type="entry name" value="IDI-2_FMN"/>
    <property type="match status" value="1"/>
</dbReference>
<gene>
    <name evidence="11 13" type="primary">fni</name>
    <name evidence="14" type="ORF">CQY20_03820</name>
    <name evidence="13" type="ORF">MAGR_12780</name>
</gene>
<feature type="binding site" evidence="11">
    <location>
        <begin position="11"/>
        <end position="12"/>
    </location>
    <ligand>
        <name>substrate</name>
    </ligand>
</feature>
<evidence type="ECO:0000256" key="11">
    <source>
        <dbReference type="HAMAP-Rule" id="MF_00354"/>
    </source>
</evidence>
<evidence type="ECO:0000256" key="8">
    <source>
        <dbReference type="ARBA" id="ARBA00023229"/>
    </source>
</evidence>
<keyword evidence="6 11" id="KW-0460">Magnesium</keyword>
<dbReference type="PANTHER" id="PTHR43665">
    <property type="entry name" value="ISOPENTENYL-DIPHOSPHATE DELTA-ISOMERASE"/>
    <property type="match status" value="1"/>
</dbReference>
<organism evidence="14 15">
    <name type="scientific">Mycolicibacterium agri</name>
    <name type="common">Mycobacterium agri</name>
    <dbReference type="NCBI Taxonomy" id="36811"/>
    <lineage>
        <taxon>Bacteria</taxon>
        <taxon>Bacillati</taxon>
        <taxon>Actinomycetota</taxon>
        <taxon>Actinomycetes</taxon>
        <taxon>Mycobacteriales</taxon>
        <taxon>Mycobacteriaceae</taxon>
        <taxon>Mycolicibacterium</taxon>
    </lineage>
</organism>
<keyword evidence="7 11" id="KW-0521">NADP</keyword>
<comment type="function">
    <text evidence="11">Involved in the biosynthesis of isoprenoids. Catalyzes the 1,3-allylic rearrangement of the homoallylic substrate isopentenyl (IPP) to its allylic isomer, dimethylallyl diphosphate (DMAPP).</text>
</comment>
<comment type="catalytic activity">
    <reaction evidence="11">
        <text>isopentenyl diphosphate = dimethylallyl diphosphate</text>
        <dbReference type="Rhea" id="RHEA:23284"/>
        <dbReference type="ChEBI" id="CHEBI:57623"/>
        <dbReference type="ChEBI" id="CHEBI:128769"/>
        <dbReference type="EC" id="5.3.3.2"/>
    </reaction>
</comment>
<reference evidence="14 15" key="1">
    <citation type="submission" date="2017-10" db="EMBL/GenBank/DDBJ databases">
        <title>The new phylogeny of genus Mycobacterium.</title>
        <authorList>
            <person name="Tortoli E."/>
            <person name="Trovato A."/>
            <person name="Cirillo D.M."/>
        </authorList>
    </citation>
    <scope>NUCLEOTIDE SEQUENCE [LARGE SCALE GENOMIC DNA]</scope>
    <source>
        <strain evidence="14 15">CCUG37673</strain>
    </source>
</reference>
<feature type="domain" description="FMN-dependent dehydrogenase" evidence="12">
    <location>
        <begin position="174"/>
        <end position="333"/>
    </location>
</feature>
<keyword evidence="9 11" id="KW-0413">Isomerase</keyword>
<evidence type="ECO:0000313" key="15">
    <source>
        <dbReference type="Proteomes" id="UP000220914"/>
    </source>
</evidence>
<keyword evidence="15" id="KW-1185">Reference proteome</keyword>
<reference evidence="13" key="3">
    <citation type="submission" date="2020-02" db="EMBL/GenBank/DDBJ databases">
        <authorList>
            <person name="Matsumoto Y."/>
            <person name="Motooka D."/>
            <person name="Nakamura S."/>
        </authorList>
    </citation>
    <scope>NUCLEOTIDE SEQUENCE</scope>
    <source>
        <strain evidence="13">JCM 6377</strain>
    </source>
</reference>
<keyword evidence="5 11" id="KW-0479">Metal-binding</keyword>
<feature type="binding site" evidence="11">
    <location>
        <position position="163"/>
    </location>
    <ligand>
        <name>Mg(2+)</name>
        <dbReference type="ChEBI" id="CHEBI:18420"/>
    </ligand>
</feature>
<evidence type="ECO:0000256" key="5">
    <source>
        <dbReference type="ARBA" id="ARBA00022723"/>
    </source>
</evidence>
<dbReference type="NCBIfam" id="TIGR02151">
    <property type="entry name" value="IPP_isom_2"/>
    <property type="match status" value="1"/>
</dbReference>
<evidence type="ECO:0000256" key="6">
    <source>
        <dbReference type="ARBA" id="ARBA00022842"/>
    </source>
</evidence>
<dbReference type="OrthoDB" id="9795032at2"/>
<evidence type="ECO:0000313" key="13">
    <source>
        <dbReference type="EMBL" id="GFG49837.1"/>
    </source>
</evidence>
<dbReference type="InterPro" id="IPR013785">
    <property type="entry name" value="Aldolase_TIM"/>
</dbReference>
<dbReference type="SMART" id="SM01240">
    <property type="entry name" value="IMPDH"/>
    <property type="match status" value="1"/>
</dbReference>
<reference evidence="13 16" key="2">
    <citation type="journal article" date="2019" name="Emerg. Microbes Infect.">
        <title>Comprehensive subspecies identification of 175 nontuberculous mycobacteria species based on 7547 genomic profiles.</title>
        <authorList>
            <person name="Matsumoto Y."/>
            <person name="Kinjo T."/>
            <person name="Motooka D."/>
            <person name="Nabeya D."/>
            <person name="Jung N."/>
            <person name="Uechi K."/>
            <person name="Horii T."/>
            <person name="Iida T."/>
            <person name="Fujita J."/>
            <person name="Nakamura S."/>
        </authorList>
    </citation>
    <scope>NUCLEOTIDE SEQUENCE [LARGE SCALE GENOMIC DNA]</scope>
    <source>
        <strain evidence="13 16">JCM 6377</strain>
    </source>
</reference>
<comment type="cofactor">
    <cofactor evidence="1 11">
        <name>FMN</name>
        <dbReference type="ChEBI" id="CHEBI:58210"/>
    </cofactor>
</comment>
<dbReference type="RefSeq" id="WP_097938326.1">
    <property type="nucleotide sequence ID" value="NZ_BLKS01000001.1"/>
</dbReference>
<proteinExistence type="inferred from homology"/>
<name>A0A2A7NF07_MYCAG</name>
<evidence type="ECO:0000313" key="14">
    <source>
        <dbReference type="EMBL" id="PEG42011.1"/>
    </source>
</evidence>
<dbReference type="HAMAP" id="MF_00354">
    <property type="entry name" value="Idi_2"/>
    <property type="match status" value="1"/>
</dbReference>
<dbReference type="PANTHER" id="PTHR43665:SF1">
    <property type="entry name" value="ISOPENTENYL-DIPHOSPHATE DELTA-ISOMERASE"/>
    <property type="match status" value="1"/>
</dbReference>
<feature type="binding site" evidence="11">
    <location>
        <begin position="271"/>
        <end position="273"/>
    </location>
    <ligand>
        <name>FMN</name>
        <dbReference type="ChEBI" id="CHEBI:58210"/>
    </ligand>
</feature>
<dbReference type="GO" id="GO:0000287">
    <property type="term" value="F:magnesium ion binding"/>
    <property type="evidence" value="ECO:0007669"/>
    <property type="project" value="UniProtKB-UniRule"/>
</dbReference>
<keyword evidence="3 11" id="KW-0285">Flavoprotein</keyword>
<dbReference type="GO" id="GO:0008299">
    <property type="term" value="P:isoprenoid biosynthetic process"/>
    <property type="evidence" value="ECO:0007669"/>
    <property type="project" value="UniProtKB-UniRule"/>
</dbReference>
<dbReference type="GO" id="GO:0004452">
    <property type="term" value="F:isopentenyl-diphosphate delta-isomerase activity"/>
    <property type="evidence" value="ECO:0007669"/>
    <property type="project" value="UniProtKB-UniRule"/>
</dbReference>
<feature type="binding site" evidence="11">
    <location>
        <begin position="70"/>
        <end position="72"/>
    </location>
    <ligand>
        <name>FMN</name>
        <dbReference type="ChEBI" id="CHEBI:58210"/>
    </ligand>
</feature>
<evidence type="ECO:0000256" key="3">
    <source>
        <dbReference type="ARBA" id="ARBA00022630"/>
    </source>
</evidence>
<evidence type="ECO:0000256" key="7">
    <source>
        <dbReference type="ARBA" id="ARBA00022857"/>
    </source>
</evidence>
<dbReference type="GO" id="GO:0016491">
    <property type="term" value="F:oxidoreductase activity"/>
    <property type="evidence" value="ECO:0007669"/>
    <property type="project" value="InterPro"/>
</dbReference>
<dbReference type="AlphaFoldDB" id="A0A2A7NF07"/>
<feature type="binding site" evidence="11">
    <location>
        <begin position="292"/>
        <end position="293"/>
    </location>
    <ligand>
        <name>FMN</name>
        <dbReference type="ChEBI" id="CHEBI:58210"/>
    </ligand>
</feature>
<feature type="binding site" evidence="11">
    <location>
        <begin position="100"/>
        <end position="102"/>
    </location>
    <ligand>
        <name>substrate</name>
    </ligand>
</feature>
<dbReference type="EC" id="5.3.3.2" evidence="11"/>
<dbReference type="Gene3D" id="3.20.20.70">
    <property type="entry name" value="Aldolase class I"/>
    <property type="match status" value="1"/>
</dbReference>
<dbReference type="GO" id="GO:0010181">
    <property type="term" value="F:FMN binding"/>
    <property type="evidence" value="ECO:0007669"/>
    <property type="project" value="UniProtKB-UniRule"/>
</dbReference>
<dbReference type="GO" id="GO:0005737">
    <property type="term" value="C:cytoplasm"/>
    <property type="evidence" value="ECO:0007669"/>
    <property type="project" value="UniProtKB-SubCell"/>
</dbReference>
<dbReference type="GO" id="GO:0070402">
    <property type="term" value="F:NADPH binding"/>
    <property type="evidence" value="ECO:0007669"/>
    <property type="project" value="UniProtKB-UniRule"/>
</dbReference>
<accession>A0A2A7NF07</accession>
<keyword evidence="8 11" id="KW-0414">Isoprene biosynthesis</keyword>
<keyword evidence="2 11" id="KW-0963">Cytoplasm</keyword>
<comment type="caution">
    <text evidence="11">Lacks conserved residue(s) required for the propagation of feature annotation.</text>
</comment>
<evidence type="ECO:0000256" key="9">
    <source>
        <dbReference type="ARBA" id="ARBA00023235"/>
    </source>
</evidence>
<comment type="subunit">
    <text evidence="10 11">Homooctamer. Dimer of tetramers.</text>
</comment>
<evidence type="ECO:0000256" key="10">
    <source>
        <dbReference type="ARBA" id="ARBA00025810"/>
    </source>
</evidence>
<evidence type="ECO:0000256" key="2">
    <source>
        <dbReference type="ARBA" id="ARBA00022490"/>
    </source>
</evidence>
<feature type="binding site" evidence="11">
    <location>
        <position position="100"/>
    </location>
    <ligand>
        <name>FMN</name>
        <dbReference type="ChEBI" id="CHEBI:58210"/>
    </ligand>
</feature>
<dbReference type="InterPro" id="IPR011179">
    <property type="entry name" value="IPdP_isomerase"/>
</dbReference>
<evidence type="ECO:0000313" key="16">
    <source>
        <dbReference type="Proteomes" id="UP000465302"/>
    </source>
</evidence>
<comment type="caution">
    <text evidence="14">The sequence shown here is derived from an EMBL/GenBank/DDBJ whole genome shotgun (WGS) entry which is preliminary data.</text>
</comment>
<dbReference type="PIRSF" id="PIRSF003314">
    <property type="entry name" value="IPP_isomerase"/>
    <property type="match status" value="1"/>
</dbReference>
<dbReference type="InterPro" id="IPR000262">
    <property type="entry name" value="FMN-dep_DH"/>
</dbReference>
<comment type="cofactor">
    <cofactor evidence="11">
        <name>NADPH</name>
        <dbReference type="ChEBI" id="CHEBI:57783"/>
    </cofactor>
</comment>
<evidence type="ECO:0000256" key="1">
    <source>
        <dbReference type="ARBA" id="ARBA00001917"/>
    </source>
</evidence>
<evidence type="ECO:0000256" key="4">
    <source>
        <dbReference type="ARBA" id="ARBA00022643"/>
    </source>
</evidence>
<feature type="binding site" evidence="11">
    <location>
        <position position="128"/>
    </location>
    <ligand>
        <name>FMN</name>
        <dbReference type="ChEBI" id="CHEBI:58210"/>
    </ligand>
</feature>
<dbReference type="EMBL" id="PDCP01000004">
    <property type="protein sequence ID" value="PEG42011.1"/>
    <property type="molecule type" value="Genomic_DNA"/>
</dbReference>
<dbReference type="EMBL" id="BLKS01000001">
    <property type="protein sequence ID" value="GFG49837.1"/>
    <property type="molecule type" value="Genomic_DNA"/>
</dbReference>
<sequence length="349" mass="36699">MAPATNGMESRKAKHIDVCLTEAVDYQTVSTGLERYRLPYNALTQTSLGTIDISAEFLGVRLAAPVLIGAMTGGAELSGVINRNLAAAAQKLGLGMMLGSQRIMLGDDVASTSFAVRDVAPDALLIGNIGLAQLTDDLVPELIEALDKVGANALAVHTNPLQEAMQHRGDTDFSGSAARLRDITRSIRYPVMLKEVGHGIGAAAAAELVDCPIAAVDVAGAGGTSWARVEQYVRYGEIRYPALAEWGIPTAQALQEVRKALPGVQLVASGGIRTGMDAAKALAMGADAVAVARPLLKPAIESTAAVFDWLQNFIAELQICLHGCGAKNLAALRTLPLYAQTDKWAQKCE</sequence>
<comment type="similarity">
    <text evidence="11">Belongs to the IPP isomerase type 2 family.</text>
</comment>
<dbReference type="Proteomes" id="UP000465302">
    <property type="component" value="Unassembled WGS sequence"/>
</dbReference>
<protein>
    <recommendedName>
        <fullName evidence="11">Isopentenyl-diphosphate delta-isomerase</fullName>
        <shortName evidence="11">IPP isomerase</shortName>
        <ecNumber evidence="11">5.3.3.2</ecNumber>
    </recommendedName>
    <alternativeName>
        <fullName evidence="11">Isopentenyl diphosphate:dimethylallyl diphosphate isomerase</fullName>
    </alternativeName>
    <alternativeName>
        <fullName evidence="11">Isopentenyl pyrophosphate isomerase</fullName>
    </alternativeName>
    <alternativeName>
        <fullName evidence="11">Type 2 isopentenyl diphosphate isomerase</fullName>
        <shortName evidence="11">IDI-2</shortName>
    </alternativeName>
</protein>
<comment type="cofactor">
    <cofactor evidence="11">
        <name>Mg(2+)</name>
        <dbReference type="ChEBI" id="CHEBI:18420"/>
    </cofactor>
</comment>
<dbReference type="Proteomes" id="UP000220914">
    <property type="component" value="Unassembled WGS sequence"/>
</dbReference>
<dbReference type="SUPFAM" id="SSF51395">
    <property type="entry name" value="FMN-linked oxidoreductases"/>
    <property type="match status" value="1"/>
</dbReference>
<evidence type="ECO:0000259" key="12">
    <source>
        <dbReference type="Pfam" id="PF01070"/>
    </source>
</evidence>
<feature type="binding site" evidence="11">
    <location>
        <position position="162"/>
    </location>
    <ligand>
        <name>substrate</name>
    </ligand>
</feature>